<reference evidence="2 3" key="1">
    <citation type="submission" date="2017-04" db="EMBL/GenBank/DDBJ databases">
        <authorList>
            <person name="Varghese N."/>
            <person name="Submissions S."/>
        </authorList>
    </citation>
    <scope>NUCLEOTIDE SEQUENCE [LARGE SCALE GENOMIC DNA]</scope>
    <source>
        <strain evidence="2 3">J12</strain>
    </source>
</reference>
<dbReference type="EMBL" id="FXAE01000040">
    <property type="protein sequence ID" value="SMF48589.1"/>
    <property type="molecule type" value="Genomic_DNA"/>
</dbReference>
<proteinExistence type="predicted"/>
<accession>A0ABY1M0R2</accession>
<feature type="chain" id="PRO_5046524480" evidence="1">
    <location>
        <begin position="25"/>
        <end position="187"/>
    </location>
</feature>
<keyword evidence="1" id="KW-0732">Signal</keyword>
<dbReference type="RefSeq" id="WP_085279452.1">
    <property type="nucleotide sequence ID" value="NZ_FXAE01000040.1"/>
</dbReference>
<evidence type="ECO:0000313" key="3">
    <source>
        <dbReference type="Proteomes" id="UP000192939"/>
    </source>
</evidence>
<keyword evidence="3" id="KW-1185">Reference proteome</keyword>
<evidence type="ECO:0000256" key="1">
    <source>
        <dbReference type="SAM" id="SignalP"/>
    </source>
</evidence>
<comment type="caution">
    <text evidence="2">The sequence shown here is derived from an EMBL/GenBank/DDBJ whole genome shotgun (WGS) entry which is preliminary data.</text>
</comment>
<feature type="signal peptide" evidence="1">
    <location>
        <begin position="1"/>
        <end position="24"/>
    </location>
</feature>
<sequence>MKNWFTALLPLALIVMLPGLDAHAPSSFGFLAGAGTGTGAKSSTVGMAELQLPETVTVYLNAVSLDSDGGVLTVDPILWYQGDEAAAIFAEREPEAGFDGPPDGYYIVNDAVESVNYPVSPEAEVILQIYDRTGKPEDIEIKADETVTFKKFKELFQQTDLLDLSQFPYHLTLKEGKVVRIVQQYVP</sequence>
<organism evidence="2 3">
    <name type="scientific">Paenibacillus barengoltzii J12</name>
    <dbReference type="NCBI Taxonomy" id="935846"/>
    <lineage>
        <taxon>Bacteria</taxon>
        <taxon>Bacillati</taxon>
        <taxon>Bacillota</taxon>
        <taxon>Bacilli</taxon>
        <taxon>Bacillales</taxon>
        <taxon>Paenibacillaceae</taxon>
        <taxon>Paenibacillus</taxon>
    </lineage>
</organism>
<evidence type="ECO:0000313" key="2">
    <source>
        <dbReference type="EMBL" id="SMF48589.1"/>
    </source>
</evidence>
<protein>
    <submittedName>
        <fullName evidence="2">Uncharacterized protein</fullName>
    </submittedName>
</protein>
<name>A0ABY1M0R2_9BACL</name>
<dbReference type="Proteomes" id="UP000192939">
    <property type="component" value="Unassembled WGS sequence"/>
</dbReference>
<gene>
    <name evidence="2" type="ORF">SAMN02744124_03324</name>
</gene>